<dbReference type="Pfam" id="PF01327">
    <property type="entry name" value="Pep_deformylase"/>
    <property type="match status" value="1"/>
</dbReference>
<name>A0A7Z0DTY9_RHILE</name>
<dbReference type="NCBIfam" id="TIGR00079">
    <property type="entry name" value="pept_deformyl"/>
    <property type="match status" value="1"/>
</dbReference>
<proteinExistence type="inferred from homology"/>
<dbReference type="InterPro" id="IPR023635">
    <property type="entry name" value="Peptide_deformylase"/>
</dbReference>
<dbReference type="InterPro" id="IPR036821">
    <property type="entry name" value="Peptide_deformylase_sf"/>
</dbReference>
<dbReference type="HAMAP" id="MF_00163">
    <property type="entry name" value="Pep_deformylase"/>
    <property type="match status" value="1"/>
</dbReference>
<keyword evidence="4" id="KW-0378">Hydrolase</keyword>
<dbReference type="AlphaFoldDB" id="A0A7Z0DTY9"/>
<organism evidence="4 6">
    <name type="scientific">Rhizobium leguminosarum</name>
    <dbReference type="NCBI Taxonomy" id="384"/>
    <lineage>
        <taxon>Bacteria</taxon>
        <taxon>Pseudomonadati</taxon>
        <taxon>Pseudomonadota</taxon>
        <taxon>Alphaproteobacteria</taxon>
        <taxon>Hyphomicrobiales</taxon>
        <taxon>Rhizobiaceae</taxon>
        <taxon>Rhizobium/Agrobacterium group</taxon>
        <taxon>Rhizobium</taxon>
    </lineage>
</organism>
<dbReference type="NCBIfam" id="NF009484">
    <property type="entry name" value="PRK12846.1-5"/>
    <property type="match status" value="1"/>
</dbReference>
<dbReference type="EMBL" id="JACIIJ010000009">
    <property type="protein sequence ID" value="MBB6223084.1"/>
    <property type="molecule type" value="Genomic_DNA"/>
</dbReference>
<dbReference type="SUPFAM" id="SSF56420">
    <property type="entry name" value="Peptide deformylase"/>
    <property type="match status" value="1"/>
</dbReference>
<dbReference type="RefSeq" id="WP_054183084.1">
    <property type="nucleotide sequence ID" value="NZ_JACBZV010000001.1"/>
</dbReference>
<evidence type="ECO:0000256" key="1">
    <source>
        <dbReference type="ARBA" id="ARBA00010759"/>
    </source>
</evidence>
<reference evidence="4 6" key="1">
    <citation type="submission" date="2020-07" db="EMBL/GenBank/DDBJ databases">
        <title>Genomic Encyclopedia of Type Strains, Phase IV (KMG-V): Genome sequencing to study the core and pangenomes of soil and plant-associated prokaryotes.</title>
        <authorList>
            <person name="Whitman W."/>
        </authorList>
    </citation>
    <scope>NUCLEOTIDE SEQUENCE [LARGE SCALE GENOMIC DNA]</scope>
    <source>
        <strain evidence="3 5">SEMIA 4011</strain>
        <strain evidence="4 6">SEMIA 4052</strain>
    </source>
</reference>
<evidence type="ECO:0000313" key="6">
    <source>
        <dbReference type="Proteomes" id="UP000535276"/>
    </source>
</evidence>
<dbReference type="GO" id="GO:0042586">
    <property type="term" value="F:peptide deformylase activity"/>
    <property type="evidence" value="ECO:0007669"/>
    <property type="project" value="InterPro"/>
</dbReference>
<protein>
    <recommendedName>
        <fullName evidence="2">Peptide deformylase-like</fullName>
    </recommendedName>
    <alternativeName>
        <fullName evidence="2">Polypeptide deformylase-like</fullName>
    </alternativeName>
</protein>
<dbReference type="PRINTS" id="PR01576">
    <property type="entry name" value="PDEFORMYLASE"/>
</dbReference>
<dbReference type="Proteomes" id="UP000535276">
    <property type="component" value="Unassembled WGS sequence"/>
</dbReference>
<dbReference type="EMBL" id="JACBZV010000001">
    <property type="protein sequence ID" value="NYJ09330.1"/>
    <property type="molecule type" value="Genomic_DNA"/>
</dbReference>
<feature type="active site" evidence="2">
    <location>
        <position position="134"/>
    </location>
</feature>
<comment type="caution">
    <text evidence="2">Lacks conserved residue(s) required for the propagation of feature annotation.</text>
</comment>
<evidence type="ECO:0000313" key="5">
    <source>
        <dbReference type="Proteomes" id="UP000517187"/>
    </source>
</evidence>
<dbReference type="CDD" id="cd00487">
    <property type="entry name" value="Pep_deformylase"/>
    <property type="match status" value="1"/>
</dbReference>
<sequence>MPIRPILRYPHPGLKTVCAPVTVFDSSLAALADDLLATMRAAPGVGITAAHIGVFTRLTVLELDKTDGVRLYVNPEITWFSKETMSHAEGSVSMPGATDEVTRPRSIRFRYQDAEGGMHEDVADDFLAICIQHEVDQLNGIFWLQRLSRLKRDRLMKKWEKAPS</sequence>
<evidence type="ECO:0000313" key="4">
    <source>
        <dbReference type="EMBL" id="NYJ09330.1"/>
    </source>
</evidence>
<dbReference type="PANTHER" id="PTHR10458:SF22">
    <property type="entry name" value="PEPTIDE DEFORMYLASE"/>
    <property type="match status" value="1"/>
</dbReference>
<accession>A0A7Z0DTY9</accession>
<dbReference type="PANTHER" id="PTHR10458">
    <property type="entry name" value="PEPTIDE DEFORMYLASE"/>
    <property type="match status" value="1"/>
</dbReference>
<gene>
    <name evidence="3" type="ORF">GGE66_004070</name>
    <name evidence="4" type="ORF">GGI64_000349</name>
</gene>
<dbReference type="PIRSF" id="PIRSF004749">
    <property type="entry name" value="Pep_def"/>
    <property type="match status" value="1"/>
</dbReference>
<dbReference type="Proteomes" id="UP000517187">
    <property type="component" value="Unassembled WGS sequence"/>
</dbReference>
<comment type="caution">
    <text evidence="4">The sequence shown here is derived from an EMBL/GenBank/DDBJ whole genome shotgun (WGS) entry which is preliminary data.</text>
</comment>
<comment type="similarity">
    <text evidence="1 2">Belongs to the polypeptide deformylase family.</text>
</comment>
<evidence type="ECO:0000256" key="2">
    <source>
        <dbReference type="HAMAP-Rule" id="MF_00163"/>
    </source>
</evidence>
<evidence type="ECO:0000313" key="3">
    <source>
        <dbReference type="EMBL" id="MBB6223084.1"/>
    </source>
</evidence>
<dbReference type="Gene3D" id="3.90.45.10">
    <property type="entry name" value="Peptide deformylase"/>
    <property type="match status" value="1"/>
</dbReference>